<dbReference type="PANTHER" id="PTHR47019">
    <property type="entry name" value="LIPID II FLIPPASE MURJ"/>
    <property type="match status" value="1"/>
</dbReference>
<protein>
    <recommendedName>
        <fullName evidence="11">Murein biosynthesis integral membrane protein MurJ</fullName>
    </recommendedName>
</protein>
<evidence type="ECO:0000313" key="9">
    <source>
        <dbReference type="EMBL" id="PIE35305.1"/>
    </source>
</evidence>
<dbReference type="Pfam" id="PF03023">
    <property type="entry name" value="MurJ"/>
    <property type="match status" value="1"/>
</dbReference>
<evidence type="ECO:0000313" key="10">
    <source>
        <dbReference type="Proteomes" id="UP000230821"/>
    </source>
</evidence>
<dbReference type="Proteomes" id="UP000230821">
    <property type="component" value="Unassembled WGS sequence"/>
</dbReference>
<feature type="transmembrane region" description="Helical" evidence="8">
    <location>
        <begin position="316"/>
        <end position="336"/>
    </location>
</feature>
<dbReference type="AlphaFoldDB" id="A0A2G6KI39"/>
<dbReference type="GO" id="GO:0015648">
    <property type="term" value="F:lipid-linked peptidoglycan transporter activity"/>
    <property type="evidence" value="ECO:0007669"/>
    <property type="project" value="TreeGrafter"/>
</dbReference>
<dbReference type="InterPro" id="IPR004268">
    <property type="entry name" value="MurJ"/>
</dbReference>
<evidence type="ECO:0008006" key="11">
    <source>
        <dbReference type="Google" id="ProtNLM"/>
    </source>
</evidence>
<evidence type="ECO:0000256" key="4">
    <source>
        <dbReference type="ARBA" id="ARBA00022960"/>
    </source>
</evidence>
<evidence type="ECO:0000256" key="1">
    <source>
        <dbReference type="ARBA" id="ARBA00004651"/>
    </source>
</evidence>
<feature type="transmembrane region" description="Helical" evidence="8">
    <location>
        <begin position="191"/>
        <end position="210"/>
    </location>
</feature>
<keyword evidence="3 8" id="KW-0812">Transmembrane</keyword>
<evidence type="ECO:0000256" key="2">
    <source>
        <dbReference type="ARBA" id="ARBA00022475"/>
    </source>
</evidence>
<keyword evidence="6 8" id="KW-1133">Transmembrane helix</keyword>
<gene>
    <name evidence="9" type="ORF">CSA56_04755</name>
</gene>
<dbReference type="GO" id="GO:0008360">
    <property type="term" value="P:regulation of cell shape"/>
    <property type="evidence" value="ECO:0007669"/>
    <property type="project" value="UniProtKB-KW"/>
</dbReference>
<keyword evidence="5" id="KW-0573">Peptidoglycan synthesis</keyword>
<feature type="transmembrane region" description="Helical" evidence="8">
    <location>
        <begin position="20"/>
        <end position="42"/>
    </location>
</feature>
<dbReference type="InterPro" id="IPR051050">
    <property type="entry name" value="Lipid_II_flippase_MurJ/MviN"/>
</dbReference>
<feature type="transmembrane region" description="Helical" evidence="8">
    <location>
        <begin position="386"/>
        <end position="405"/>
    </location>
</feature>
<evidence type="ECO:0000256" key="3">
    <source>
        <dbReference type="ARBA" id="ARBA00022692"/>
    </source>
</evidence>
<dbReference type="PRINTS" id="PR01806">
    <property type="entry name" value="VIRFACTRMVIN"/>
</dbReference>
<feature type="transmembrane region" description="Helical" evidence="8">
    <location>
        <begin position="131"/>
        <end position="149"/>
    </location>
</feature>
<dbReference type="GO" id="GO:0034204">
    <property type="term" value="P:lipid translocation"/>
    <property type="evidence" value="ECO:0007669"/>
    <property type="project" value="TreeGrafter"/>
</dbReference>
<dbReference type="GO" id="GO:0009252">
    <property type="term" value="P:peptidoglycan biosynthetic process"/>
    <property type="evidence" value="ECO:0007669"/>
    <property type="project" value="UniProtKB-KW"/>
</dbReference>
<reference evidence="9 10" key="1">
    <citation type="submission" date="2017-10" db="EMBL/GenBank/DDBJ databases">
        <title>Novel microbial diversity and functional potential in the marine mammal oral microbiome.</title>
        <authorList>
            <person name="Dudek N.K."/>
            <person name="Sun C.L."/>
            <person name="Burstein D."/>
            <person name="Kantor R.S."/>
            <person name="Aliaga Goltsman D.S."/>
            <person name="Bik E.M."/>
            <person name="Thomas B.C."/>
            <person name="Banfield J.F."/>
            <person name="Relman D.A."/>
        </authorList>
    </citation>
    <scope>NUCLEOTIDE SEQUENCE [LARGE SCALE GENOMIC DNA]</scope>
    <source>
        <strain evidence="9">DOLJORAL78_47_16</strain>
    </source>
</reference>
<evidence type="ECO:0000256" key="5">
    <source>
        <dbReference type="ARBA" id="ARBA00022984"/>
    </source>
</evidence>
<evidence type="ECO:0000256" key="6">
    <source>
        <dbReference type="ARBA" id="ARBA00022989"/>
    </source>
</evidence>
<name>A0A2G6KI39_9BACT</name>
<feature type="transmembrane region" description="Helical" evidence="8">
    <location>
        <begin position="54"/>
        <end position="76"/>
    </location>
</feature>
<keyword evidence="7 8" id="KW-0472">Membrane</keyword>
<evidence type="ECO:0000256" key="8">
    <source>
        <dbReference type="SAM" id="Phobius"/>
    </source>
</evidence>
<accession>A0A2G6KI39</accession>
<keyword evidence="2" id="KW-1003">Cell membrane</keyword>
<organism evidence="9 10">
    <name type="scientific">candidate division KSB3 bacterium</name>
    <dbReference type="NCBI Taxonomy" id="2044937"/>
    <lineage>
        <taxon>Bacteria</taxon>
        <taxon>candidate division KSB3</taxon>
    </lineage>
</organism>
<dbReference type="PANTHER" id="PTHR47019:SF1">
    <property type="entry name" value="LIPID II FLIPPASE MURJ"/>
    <property type="match status" value="1"/>
</dbReference>
<keyword evidence="4" id="KW-0133">Cell shape</keyword>
<feature type="transmembrane region" description="Helical" evidence="8">
    <location>
        <begin position="88"/>
        <end position="111"/>
    </location>
</feature>
<dbReference type="EMBL" id="PDSK01000048">
    <property type="protein sequence ID" value="PIE35305.1"/>
    <property type="molecule type" value="Genomic_DNA"/>
</dbReference>
<feature type="transmembrane region" description="Helical" evidence="8">
    <location>
        <begin position="411"/>
        <end position="432"/>
    </location>
</feature>
<feature type="transmembrane region" description="Helical" evidence="8">
    <location>
        <begin position="161"/>
        <end position="185"/>
    </location>
</feature>
<sequence>MNKVRFTFQRIQQASLILMAGRLSANAVGFVKSLLIAAYYGTSAELDVYVLSLAPFRLVSGVLLGSIQAAFIPRYLDLISRKGKQQAWTMFLTFLCCMMLGTGFVSIMLILGSPFIAEYLGAGFTAHQVEFTESLLKLSALVLIFNMLGETGRYVFSAHKRFVLSAFIPLLSIIVSLGYLLYYHIIGVSALMYGLILGMLVQGLVIMYLLRRFYAEERLTLFSPFHPEIQQTIRVMMPLLIGTAFAHANIVIDQMMASTLPGGSIASLHYAVKLHSLFSQVFIMAVSRAALPFFAQQSAEHAIDALKETFLLTGKRMLYILLPISVCILVFGEPIIRLLFQRGAFNSYSTSATAGAWMAYAIGLPVQAIGILTARVYNALQENKTLMYVSGGSVILNILFNWIFMKPWGHVGIALSTSGVYTVTTVVLLSILRKKLRGYAASTATIHE</sequence>
<feature type="transmembrane region" description="Helical" evidence="8">
    <location>
        <begin position="356"/>
        <end position="374"/>
    </location>
</feature>
<comment type="caution">
    <text evidence="9">The sequence shown here is derived from an EMBL/GenBank/DDBJ whole genome shotgun (WGS) entry which is preliminary data.</text>
</comment>
<evidence type="ECO:0000256" key="7">
    <source>
        <dbReference type="ARBA" id="ARBA00023136"/>
    </source>
</evidence>
<comment type="subcellular location">
    <subcellularLocation>
        <location evidence="1">Cell membrane</location>
        <topology evidence="1">Multi-pass membrane protein</topology>
    </subcellularLocation>
</comment>
<proteinExistence type="predicted"/>
<dbReference type="GO" id="GO:0005886">
    <property type="term" value="C:plasma membrane"/>
    <property type="evidence" value="ECO:0007669"/>
    <property type="project" value="UniProtKB-SubCell"/>
</dbReference>